<dbReference type="Proteomes" id="UP000236291">
    <property type="component" value="Unassembled WGS sequence"/>
</dbReference>
<dbReference type="SUPFAM" id="SSF56672">
    <property type="entry name" value="DNA/RNA polymerases"/>
    <property type="match status" value="1"/>
</dbReference>
<dbReference type="EMBL" id="ASHM01000502">
    <property type="protein sequence ID" value="PNY04836.1"/>
    <property type="molecule type" value="Genomic_DNA"/>
</dbReference>
<dbReference type="PANTHER" id="PTHR11439:SF470">
    <property type="entry name" value="CYSTEINE-RICH RLK (RECEPTOR-LIKE PROTEIN KINASE) 8"/>
    <property type="match status" value="1"/>
</dbReference>
<dbReference type="PANTHER" id="PTHR11439">
    <property type="entry name" value="GAG-POL-RELATED RETROTRANSPOSON"/>
    <property type="match status" value="1"/>
</dbReference>
<evidence type="ECO:0000313" key="2">
    <source>
        <dbReference type="EMBL" id="PNY04422.1"/>
    </source>
</evidence>
<reference evidence="2 4" key="2">
    <citation type="journal article" date="2017" name="Front. Plant Sci.">
        <title>Gene Classification and Mining of Molecular Markers Useful in Red Clover (Trifolium pratense) Breeding.</title>
        <authorList>
            <person name="Istvanek J."/>
            <person name="Dluhosova J."/>
            <person name="Dluhos P."/>
            <person name="Patkova L."/>
            <person name="Nedelnik J."/>
            <person name="Repkova J."/>
        </authorList>
    </citation>
    <scope>NUCLEOTIDE SEQUENCE [LARGE SCALE GENOMIC DNA]</scope>
    <source>
        <strain evidence="4">cv. Tatra</strain>
        <tissue evidence="2">Young leaves</tissue>
    </source>
</reference>
<comment type="caution">
    <text evidence="2">The sequence shown here is derived from an EMBL/GenBank/DDBJ whole genome shotgun (WGS) entry which is preliminary data.</text>
</comment>
<dbReference type="EMBL" id="ASHM01029995">
    <property type="protein sequence ID" value="PNX76025.1"/>
    <property type="molecule type" value="Genomic_DNA"/>
</dbReference>
<gene>
    <name evidence="2" type="ORF">L195_g000844</name>
    <name evidence="3" type="ORF">L195_g001266</name>
    <name evidence="1" type="ORF">L195_g031970</name>
</gene>
<sequence>MRAQEMDVKNDKPEANIGAYRRLVGRLLYLTTTRPDIAHATQQLSQFMNSDLQILGFSDADWGGCLDTRRSIYGYCFFLGHSFISWKSKKQTTVSCSSVEAEYRALAAATPELQWLSYMLRDLAQPCIRQAVLYCDSQSAMHIAANPVFHERTKHLDIDFHIVRLKVQEGLMRLLQVPSASQVADIFNKASHSRPFHALVVKLGLLDIFHPPACGGDKKLTNWFHKLSLSIW</sequence>
<evidence type="ECO:0000313" key="1">
    <source>
        <dbReference type="EMBL" id="PNX76025.1"/>
    </source>
</evidence>
<dbReference type="EMBL" id="ASHM01000317">
    <property type="protein sequence ID" value="PNY04422.1"/>
    <property type="molecule type" value="Genomic_DNA"/>
</dbReference>
<name>A0A2K3NN04_TRIPR</name>
<dbReference type="InterPro" id="IPR043502">
    <property type="entry name" value="DNA/RNA_pol_sf"/>
</dbReference>
<dbReference type="ExpressionAtlas" id="A0A2K3NN04">
    <property type="expression patterns" value="baseline"/>
</dbReference>
<dbReference type="STRING" id="57577.A0A2K3NN04"/>
<proteinExistence type="predicted"/>
<dbReference type="CDD" id="cd09272">
    <property type="entry name" value="RNase_HI_RT_Ty1"/>
    <property type="match status" value="1"/>
</dbReference>
<evidence type="ECO:0000313" key="4">
    <source>
        <dbReference type="Proteomes" id="UP000236291"/>
    </source>
</evidence>
<reference evidence="2 4" key="1">
    <citation type="journal article" date="2014" name="Am. J. Bot.">
        <title>Genome assembly and annotation for red clover (Trifolium pratense; Fabaceae).</title>
        <authorList>
            <person name="Istvanek J."/>
            <person name="Jaros M."/>
            <person name="Krenek A."/>
            <person name="Repkova J."/>
        </authorList>
    </citation>
    <scope>NUCLEOTIDE SEQUENCE [LARGE SCALE GENOMIC DNA]</scope>
    <source>
        <strain evidence="4">cv. Tatra</strain>
        <tissue evidence="2">Young leaves</tissue>
    </source>
</reference>
<dbReference type="AlphaFoldDB" id="A0A2K3NN04"/>
<evidence type="ECO:0000313" key="3">
    <source>
        <dbReference type="EMBL" id="PNY04836.1"/>
    </source>
</evidence>
<organism evidence="2 4">
    <name type="scientific">Trifolium pratense</name>
    <name type="common">Red clover</name>
    <dbReference type="NCBI Taxonomy" id="57577"/>
    <lineage>
        <taxon>Eukaryota</taxon>
        <taxon>Viridiplantae</taxon>
        <taxon>Streptophyta</taxon>
        <taxon>Embryophyta</taxon>
        <taxon>Tracheophyta</taxon>
        <taxon>Spermatophyta</taxon>
        <taxon>Magnoliopsida</taxon>
        <taxon>eudicotyledons</taxon>
        <taxon>Gunneridae</taxon>
        <taxon>Pentapetalae</taxon>
        <taxon>rosids</taxon>
        <taxon>fabids</taxon>
        <taxon>Fabales</taxon>
        <taxon>Fabaceae</taxon>
        <taxon>Papilionoideae</taxon>
        <taxon>50 kb inversion clade</taxon>
        <taxon>NPAAA clade</taxon>
        <taxon>Hologalegina</taxon>
        <taxon>IRL clade</taxon>
        <taxon>Trifolieae</taxon>
        <taxon>Trifolium</taxon>
    </lineage>
</organism>
<protein>
    <submittedName>
        <fullName evidence="2">Copia protein</fullName>
    </submittedName>
</protein>
<accession>A0A2K3NN04</accession>